<dbReference type="GO" id="GO:0046872">
    <property type="term" value="F:metal ion binding"/>
    <property type="evidence" value="ECO:0007669"/>
    <property type="project" value="UniProtKB-KW"/>
</dbReference>
<dbReference type="PANTHER" id="PTHR31009">
    <property type="entry name" value="S-ADENOSYL-L-METHIONINE:CARBOXYL METHYLTRANSFERASE FAMILY PROTEIN"/>
    <property type="match status" value="1"/>
</dbReference>
<evidence type="ECO:0000313" key="4">
    <source>
        <dbReference type="Proteomes" id="UP000230069"/>
    </source>
</evidence>
<keyword evidence="2" id="KW-0460">Magnesium</keyword>
<evidence type="ECO:0000256" key="1">
    <source>
        <dbReference type="ARBA" id="ARBA00022723"/>
    </source>
</evidence>
<dbReference type="InterPro" id="IPR042086">
    <property type="entry name" value="MeTrfase_capping"/>
</dbReference>
<evidence type="ECO:0000256" key="2">
    <source>
        <dbReference type="ARBA" id="ARBA00022842"/>
    </source>
</evidence>
<dbReference type="InParanoid" id="A0A2G5C3T3"/>
<accession>A0A2G5C3T3</accession>
<dbReference type="InterPro" id="IPR029063">
    <property type="entry name" value="SAM-dependent_MTases_sf"/>
</dbReference>
<reference evidence="3 4" key="1">
    <citation type="submission" date="2017-09" db="EMBL/GenBank/DDBJ databases">
        <title>WGS assembly of Aquilegia coerulea Goldsmith.</title>
        <authorList>
            <person name="Hodges S."/>
            <person name="Kramer E."/>
            <person name="Nordborg M."/>
            <person name="Tomkins J."/>
            <person name="Borevitz J."/>
            <person name="Derieg N."/>
            <person name="Yan J."/>
            <person name="Mihaltcheva S."/>
            <person name="Hayes R.D."/>
            <person name="Rokhsar D."/>
        </authorList>
    </citation>
    <scope>NUCLEOTIDE SEQUENCE [LARGE SCALE GENOMIC DNA]</scope>
    <source>
        <strain evidence="4">cv. Goldsmith</strain>
    </source>
</reference>
<sequence>MVNRELLESFPMNAEGSYSYNNNSSIQRYGLNRSKAIIDQAIAEKLDIKRLSTANCPFTIADLGCATGPNTFVAVKNIVAAIELKYKQRPEFRVYFNDHVTNDFNTLFRSIPPKKQYFMSGAPGSFHGRLFPKASLHFVHCSFSLHWLSMAPNELLDQNTPAWNKGRITYGNAPYEVVKAYSNQFAKDMTTFLNARAEEVVSEGLMVLLLSYTADEIRSPLHGFVGIMDLMGSCLIDMSKLGLLSESQIDSFNLPIYLTTIKEVKELIEHNGHFSIENIEPLIRTVVPDAEILVTHLRAAMEGVFKEHFGSDIRDEFFKRLIKKVAASSILSPDNIVPGELCIILKHKFA</sequence>
<proteinExistence type="predicted"/>
<dbReference type="AlphaFoldDB" id="A0A2G5C3T3"/>
<organism evidence="3 4">
    <name type="scientific">Aquilegia coerulea</name>
    <name type="common">Rocky mountain columbine</name>
    <dbReference type="NCBI Taxonomy" id="218851"/>
    <lineage>
        <taxon>Eukaryota</taxon>
        <taxon>Viridiplantae</taxon>
        <taxon>Streptophyta</taxon>
        <taxon>Embryophyta</taxon>
        <taxon>Tracheophyta</taxon>
        <taxon>Spermatophyta</taxon>
        <taxon>Magnoliopsida</taxon>
        <taxon>Ranunculales</taxon>
        <taxon>Ranunculaceae</taxon>
        <taxon>Thalictroideae</taxon>
        <taxon>Aquilegia</taxon>
    </lineage>
</organism>
<dbReference type="Gene3D" id="1.10.1200.270">
    <property type="entry name" value="Methyltransferase, alpha-helical capping domain"/>
    <property type="match status" value="1"/>
</dbReference>
<dbReference type="Gene3D" id="3.40.50.150">
    <property type="entry name" value="Vaccinia Virus protein VP39"/>
    <property type="match status" value="1"/>
</dbReference>
<gene>
    <name evidence="3" type="ORF">AQUCO_11300007v1</name>
</gene>
<dbReference type="SUPFAM" id="SSF53335">
    <property type="entry name" value="S-adenosyl-L-methionine-dependent methyltransferases"/>
    <property type="match status" value="1"/>
</dbReference>
<dbReference type="EMBL" id="KZ305129">
    <property type="protein sequence ID" value="PIA25487.1"/>
    <property type="molecule type" value="Genomic_DNA"/>
</dbReference>
<dbReference type="OrthoDB" id="1523883at2759"/>
<protein>
    <submittedName>
        <fullName evidence="3">Uncharacterized protein</fullName>
    </submittedName>
</protein>
<dbReference type="Proteomes" id="UP000230069">
    <property type="component" value="Unassembled WGS sequence"/>
</dbReference>
<dbReference type="Pfam" id="PF03492">
    <property type="entry name" value="Methyltransf_7"/>
    <property type="match status" value="1"/>
</dbReference>
<dbReference type="GO" id="GO:0008168">
    <property type="term" value="F:methyltransferase activity"/>
    <property type="evidence" value="ECO:0007669"/>
    <property type="project" value="InterPro"/>
</dbReference>
<evidence type="ECO:0000313" key="3">
    <source>
        <dbReference type="EMBL" id="PIA25487.1"/>
    </source>
</evidence>
<keyword evidence="1" id="KW-0479">Metal-binding</keyword>
<name>A0A2G5C3T3_AQUCA</name>
<dbReference type="InterPro" id="IPR005299">
    <property type="entry name" value="MeTrfase_7"/>
</dbReference>
<keyword evidence="4" id="KW-1185">Reference proteome</keyword>